<evidence type="ECO:0000313" key="2">
    <source>
        <dbReference type="Proteomes" id="UP001515480"/>
    </source>
</evidence>
<dbReference type="Proteomes" id="UP001515480">
    <property type="component" value="Unassembled WGS sequence"/>
</dbReference>
<comment type="caution">
    <text evidence="1">The sequence shown here is derived from an EMBL/GenBank/DDBJ whole genome shotgun (WGS) entry which is preliminary data.</text>
</comment>
<name>A0AB34JZI3_PRYPA</name>
<dbReference type="EMBL" id="JBGBPQ010000002">
    <property type="protein sequence ID" value="KAL1527613.1"/>
    <property type="molecule type" value="Genomic_DNA"/>
</dbReference>
<accession>A0AB34JZI3</accession>
<evidence type="ECO:0000313" key="1">
    <source>
        <dbReference type="EMBL" id="KAL1527613.1"/>
    </source>
</evidence>
<gene>
    <name evidence="1" type="ORF">AB1Y20_008999</name>
</gene>
<dbReference type="AlphaFoldDB" id="A0AB34JZI3"/>
<keyword evidence="2" id="KW-1185">Reference proteome</keyword>
<reference evidence="1 2" key="1">
    <citation type="journal article" date="2024" name="Science">
        <title>Giant polyketide synthase enzymes in the biosynthesis of giant marine polyether toxins.</title>
        <authorList>
            <person name="Fallon T.R."/>
            <person name="Shende V.V."/>
            <person name="Wierzbicki I.H."/>
            <person name="Pendleton A.L."/>
            <person name="Watervoot N.F."/>
            <person name="Auber R.P."/>
            <person name="Gonzalez D.J."/>
            <person name="Wisecaver J.H."/>
            <person name="Moore B.S."/>
        </authorList>
    </citation>
    <scope>NUCLEOTIDE SEQUENCE [LARGE SCALE GENOMIC DNA]</scope>
    <source>
        <strain evidence="1 2">12B1</strain>
    </source>
</reference>
<organism evidence="1 2">
    <name type="scientific">Prymnesium parvum</name>
    <name type="common">Toxic golden alga</name>
    <dbReference type="NCBI Taxonomy" id="97485"/>
    <lineage>
        <taxon>Eukaryota</taxon>
        <taxon>Haptista</taxon>
        <taxon>Haptophyta</taxon>
        <taxon>Prymnesiophyceae</taxon>
        <taxon>Prymnesiales</taxon>
        <taxon>Prymnesiaceae</taxon>
        <taxon>Prymnesium</taxon>
    </lineage>
</organism>
<sequence length="107" mass="11680">MALSSGTSPFAAALSRATVVVHFAGESCVAAVLQLVEVWYAAAARMNFAAQAYFHAAVSSLAEVYFRAVVYFHERVFARLRAMQAQVSRLQKANLKEVLLAETDLEP</sequence>
<protein>
    <recommendedName>
        <fullName evidence="3">Spindle pole body component</fullName>
    </recommendedName>
</protein>
<proteinExistence type="predicted"/>
<evidence type="ECO:0008006" key="3">
    <source>
        <dbReference type="Google" id="ProtNLM"/>
    </source>
</evidence>